<dbReference type="GO" id="GO:0052861">
    <property type="term" value="F:endo-1,3(4)-beta-glucanase activity"/>
    <property type="evidence" value="ECO:0007669"/>
    <property type="project" value="UniProtKB-EC"/>
</dbReference>
<keyword evidence="10" id="KW-1185">Reference proteome</keyword>
<evidence type="ECO:0000256" key="4">
    <source>
        <dbReference type="ARBA" id="ARBA00022801"/>
    </source>
</evidence>
<evidence type="ECO:0000313" key="10">
    <source>
        <dbReference type="Proteomes" id="UP000799764"/>
    </source>
</evidence>
<dbReference type="GO" id="GO:0009251">
    <property type="term" value="P:glucan catabolic process"/>
    <property type="evidence" value="ECO:0007669"/>
    <property type="project" value="TreeGrafter"/>
</dbReference>
<dbReference type="FunFam" id="2.60.120.200:FF:000114">
    <property type="entry name" value="Probable endo-1,3(4)-beta-glucanase NFIA_089530"/>
    <property type="match status" value="1"/>
</dbReference>
<comment type="caution">
    <text evidence="9">The sequence shown here is derived from an EMBL/GenBank/DDBJ whole genome shotgun (WGS) entry which is preliminary data.</text>
</comment>
<dbReference type="Gene3D" id="2.60.120.200">
    <property type="match status" value="1"/>
</dbReference>
<accession>A0A9P4UB95</accession>
<comment type="similarity">
    <text evidence="2">Belongs to the glycosyl hydrolase 16 family.</text>
</comment>
<feature type="compositionally biased region" description="Gly residues" evidence="6">
    <location>
        <begin position="590"/>
        <end position="601"/>
    </location>
</feature>
<dbReference type="EMBL" id="MU001501">
    <property type="protein sequence ID" value="KAF2444020.1"/>
    <property type="molecule type" value="Genomic_DNA"/>
</dbReference>
<gene>
    <name evidence="9" type="ORF">P171DRAFT_432110</name>
</gene>
<feature type="compositionally biased region" description="Low complexity" evidence="6">
    <location>
        <begin position="551"/>
        <end position="589"/>
    </location>
</feature>
<feature type="compositionally biased region" description="Low complexity" evidence="6">
    <location>
        <begin position="351"/>
        <end position="362"/>
    </location>
</feature>
<evidence type="ECO:0000256" key="6">
    <source>
        <dbReference type="SAM" id="MobiDB-lite"/>
    </source>
</evidence>
<evidence type="ECO:0000256" key="5">
    <source>
        <dbReference type="ARBA" id="ARBA00023295"/>
    </source>
</evidence>
<evidence type="ECO:0000256" key="2">
    <source>
        <dbReference type="ARBA" id="ARBA00006865"/>
    </source>
</evidence>
<feature type="compositionally biased region" description="Low complexity" evidence="6">
    <location>
        <begin position="475"/>
        <end position="518"/>
    </location>
</feature>
<dbReference type="AlphaFoldDB" id="A0A9P4UB95"/>
<protein>
    <recommendedName>
        <fullName evidence="3">endo-1,3(4)-beta-glucanase</fullName>
        <ecNumber evidence="3">3.2.1.6</ecNumber>
    </recommendedName>
</protein>
<feature type="compositionally biased region" description="Gly residues" evidence="6">
    <location>
        <begin position="440"/>
        <end position="454"/>
    </location>
</feature>
<dbReference type="EC" id="3.2.1.6" evidence="3"/>
<reference evidence="9" key="1">
    <citation type="journal article" date="2020" name="Stud. Mycol.">
        <title>101 Dothideomycetes genomes: a test case for predicting lifestyles and emergence of pathogens.</title>
        <authorList>
            <person name="Haridas S."/>
            <person name="Albert R."/>
            <person name="Binder M."/>
            <person name="Bloem J."/>
            <person name="Labutti K."/>
            <person name="Salamov A."/>
            <person name="Andreopoulos B."/>
            <person name="Baker S."/>
            <person name="Barry K."/>
            <person name="Bills G."/>
            <person name="Bluhm B."/>
            <person name="Cannon C."/>
            <person name="Castanera R."/>
            <person name="Culley D."/>
            <person name="Daum C."/>
            <person name="Ezra D."/>
            <person name="Gonzalez J."/>
            <person name="Henrissat B."/>
            <person name="Kuo A."/>
            <person name="Liang C."/>
            <person name="Lipzen A."/>
            <person name="Lutzoni F."/>
            <person name="Magnuson J."/>
            <person name="Mondo S."/>
            <person name="Nolan M."/>
            <person name="Ohm R."/>
            <person name="Pangilinan J."/>
            <person name="Park H.-J."/>
            <person name="Ramirez L."/>
            <person name="Alfaro M."/>
            <person name="Sun H."/>
            <person name="Tritt A."/>
            <person name="Yoshinaga Y."/>
            <person name="Zwiers L.-H."/>
            <person name="Turgeon B."/>
            <person name="Goodwin S."/>
            <person name="Spatafora J."/>
            <person name="Crous P."/>
            <person name="Grigoriev I."/>
        </authorList>
    </citation>
    <scope>NUCLEOTIDE SEQUENCE</scope>
    <source>
        <strain evidence="9">CBS 690.94</strain>
    </source>
</reference>
<feature type="compositionally biased region" description="Low complexity" evidence="6">
    <location>
        <begin position="413"/>
        <end position="439"/>
    </location>
</feature>
<dbReference type="PANTHER" id="PTHR10963">
    <property type="entry name" value="GLYCOSYL HYDROLASE-RELATED"/>
    <property type="match status" value="1"/>
</dbReference>
<evidence type="ECO:0000256" key="1">
    <source>
        <dbReference type="ARBA" id="ARBA00000124"/>
    </source>
</evidence>
<dbReference type="Pfam" id="PF26113">
    <property type="entry name" value="GH16_XgeA"/>
    <property type="match status" value="1"/>
</dbReference>
<dbReference type="CDD" id="cd02181">
    <property type="entry name" value="GH16_fungal_Lam16A_glucanase"/>
    <property type="match status" value="1"/>
</dbReference>
<dbReference type="PANTHER" id="PTHR10963:SF24">
    <property type="entry name" value="GLYCOSIDASE C21B10.07-RELATED"/>
    <property type="match status" value="1"/>
</dbReference>
<dbReference type="SUPFAM" id="SSF49899">
    <property type="entry name" value="Concanavalin A-like lectins/glucanases"/>
    <property type="match status" value="1"/>
</dbReference>
<dbReference type="OrthoDB" id="192832at2759"/>
<dbReference type="PROSITE" id="PS51762">
    <property type="entry name" value="GH16_2"/>
    <property type="match status" value="1"/>
</dbReference>
<feature type="region of interest" description="Disordered" evidence="6">
    <location>
        <begin position="348"/>
        <end position="524"/>
    </location>
</feature>
<sequence length="634" mass="63961">MRSATLSNAALAATLTTLASAQGSYVLKDDLSYNNFFQNFDFYSGADPTNGFVQYQTKDAATQNNLVGYFEDKQTIFLGVDYKTKDSKGRASVRVESKKTWNQGLLIADIKHMPDSTCGTWPAYWLLGQQTVGTDDWPKGGEIDLLEGVNLDSAAAVTLHTSAGCAIDNATSSLQSRAESAFMGSLSTSDCDVAAEGQAKNVGCSIKSPELTAQNGMATYGTDFNTAGGGVYAMEWTGSSISVWFLRRNSTALAASASNGTQALDPSTFGTPLAKFQGQGCDFEERFKNMRIIFDTTFCGDWAGRTWEESTCAAKTGAATCQEYVQNNPEAFANAYWEIAGLKWFEKQDGSASPAPSSVPVAAPSPVPSSVPVVSPSPVSSATPGTPPSSMATPNPASSPIPTPSTPALNSGSSAVNPASSNTAAAPASSSIAAAPAPGNGTGTGAEAGSGSSGGPSPNTGGFIWPTAKVGGGSPAVSSPAASSGVVASSGTVIAPSSAASSKPVASAPVASLPEASPNPAATSTLLNAPTQAVNPVASPIAASPIVASPVDAAPGTATAPAATPSAVGPSATTTSAASSNATPSPTTGSGSGTGSSGSGSDGSSPNMQGFAWPRKHLRKRTVGAKHRRRTSRW</sequence>
<dbReference type="InterPro" id="IPR050546">
    <property type="entry name" value="Glycosyl_Hydrlase_16"/>
</dbReference>
<dbReference type="InterPro" id="IPR013320">
    <property type="entry name" value="ConA-like_dom_sf"/>
</dbReference>
<feature type="compositionally biased region" description="Low complexity" evidence="6">
    <location>
        <begin position="370"/>
        <end position="396"/>
    </location>
</feature>
<dbReference type="InterPro" id="IPR000757">
    <property type="entry name" value="Beta-glucanase-like"/>
</dbReference>
<feature type="chain" id="PRO_5040463288" description="endo-1,3(4)-beta-glucanase" evidence="7">
    <location>
        <begin position="22"/>
        <end position="634"/>
    </location>
</feature>
<feature type="signal peptide" evidence="7">
    <location>
        <begin position="1"/>
        <end position="21"/>
    </location>
</feature>
<comment type="catalytic activity">
    <reaction evidence="1">
        <text>Endohydrolysis of (1-&gt;3)- or (1-&gt;4)-linkages in beta-D-glucans when the glucose residue whose reducing group is involved in the linkage to be hydrolyzed is itself substituted at C-3.</text>
        <dbReference type="EC" id="3.2.1.6"/>
    </reaction>
</comment>
<feature type="compositionally biased region" description="Basic residues" evidence="6">
    <location>
        <begin position="614"/>
        <end position="634"/>
    </location>
</feature>
<keyword evidence="5" id="KW-0326">Glycosidase</keyword>
<proteinExistence type="inferred from homology"/>
<evidence type="ECO:0000259" key="8">
    <source>
        <dbReference type="PROSITE" id="PS51762"/>
    </source>
</evidence>
<keyword evidence="4 9" id="KW-0378">Hydrolase</keyword>
<evidence type="ECO:0000256" key="3">
    <source>
        <dbReference type="ARBA" id="ARBA00012599"/>
    </source>
</evidence>
<feature type="domain" description="GH16" evidence="8">
    <location>
        <begin position="31"/>
        <end position="333"/>
    </location>
</feature>
<dbReference type="Proteomes" id="UP000799764">
    <property type="component" value="Unassembled WGS sequence"/>
</dbReference>
<feature type="region of interest" description="Disordered" evidence="6">
    <location>
        <begin position="551"/>
        <end position="634"/>
    </location>
</feature>
<evidence type="ECO:0000256" key="7">
    <source>
        <dbReference type="SAM" id="SignalP"/>
    </source>
</evidence>
<organism evidence="9 10">
    <name type="scientific">Karstenula rhodostoma CBS 690.94</name>
    <dbReference type="NCBI Taxonomy" id="1392251"/>
    <lineage>
        <taxon>Eukaryota</taxon>
        <taxon>Fungi</taxon>
        <taxon>Dikarya</taxon>
        <taxon>Ascomycota</taxon>
        <taxon>Pezizomycotina</taxon>
        <taxon>Dothideomycetes</taxon>
        <taxon>Pleosporomycetidae</taxon>
        <taxon>Pleosporales</taxon>
        <taxon>Massarineae</taxon>
        <taxon>Didymosphaeriaceae</taxon>
        <taxon>Karstenula</taxon>
    </lineage>
</organism>
<keyword evidence="7" id="KW-0732">Signal</keyword>
<name>A0A9P4UB95_9PLEO</name>
<evidence type="ECO:0000313" key="9">
    <source>
        <dbReference type="EMBL" id="KAF2444020.1"/>
    </source>
</evidence>